<dbReference type="Pfam" id="PF05139">
    <property type="entry name" value="Erythro_esteras"/>
    <property type="match status" value="1"/>
</dbReference>
<reference evidence="1 2" key="1">
    <citation type="submission" date="2020-10" db="EMBL/GenBank/DDBJ databases">
        <title>Sequencing the genomes of 1000 actinobacteria strains.</title>
        <authorList>
            <person name="Klenk H.-P."/>
        </authorList>
    </citation>
    <scope>NUCLEOTIDE SEQUENCE [LARGE SCALE GENOMIC DNA]</scope>
    <source>
        <strain evidence="1 2">DSM 46744</strain>
    </source>
</reference>
<dbReference type="RefSeq" id="WP_192759420.1">
    <property type="nucleotide sequence ID" value="NZ_JADBDZ010000001.1"/>
</dbReference>
<keyword evidence="2" id="KW-1185">Reference proteome</keyword>
<evidence type="ECO:0000313" key="2">
    <source>
        <dbReference type="Proteomes" id="UP000627838"/>
    </source>
</evidence>
<proteinExistence type="predicted"/>
<protein>
    <submittedName>
        <fullName evidence="1">Erythromycin esterase</fullName>
        <ecNumber evidence="1">3.1.1.-</ecNumber>
    </submittedName>
</protein>
<organism evidence="1 2">
    <name type="scientific">Actinomadura algeriensis</name>
    <dbReference type="NCBI Taxonomy" id="1679523"/>
    <lineage>
        <taxon>Bacteria</taxon>
        <taxon>Bacillati</taxon>
        <taxon>Actinomycetota</taxon>
        <taxon>Actinomycetes</taxon>
        <taxon>Streptosporangiales</taxon>
        <taxon>Thermomonosporaceae</taxon>
        <taxon>Actinomadura</taxon>
    </lineage>
</organism>
<dbReference type="Gene3D" id="1.20.1440.30">
    <property type="entry name" value="Biosynthetic Protein domain"/>
    <property type="match status" value="1"/>
</dbReference>
<dbReference type="GO" id="GO:0016787">
    <property type="term" value="F:hydrolase activity"/>
    <property type="evidence" value="ECO:0007669"/>
    <property type="project" value="UniProtKB-KW"/>
</dbReference>
<dbReference type="Proteomes" id="UP000627838">
    <property type="component" value="Unassembled WGS sequence"/>
</dbReference>
<gene>
    <name evidence="1" type="ORF">H4W34_002605</name>
</gene>
<dbReference type="EMBL" id="JADBDZ010000001">
    <property type="protein sequence ID" value="MBE1532772.1"/>
    <property type="molecule type" value="Genomic_DNA"/>
</dbReference>
<dbReference type="PANTHER" id="PTHR31299:SF0">
    <property type="entry name" value="ESTERASE, PUTATIVE (AFU_ORTHOLOGUE AFUA_1G05850)-RELATED"/>
    <property type="match status" value="1"/>
</dbReference>
<name>A0ABR9JQG6_9ACTN</name>
<dbReference type="PANTHER" id="PTHR31299">
    <property type="entry name" value="ESTERASE, PUTATIVE (AFU_ORTHOLOGUE AFUA_1G05850)-RELATED"/>
    <property type="match status" value="1"/>
</dbReference>
<accession>A0ABR9JQG6</accession>
<dbReference type="Gene3D" id="3.40.1660.10">
    <property type="entry name" value="EreA-like (biosynthetic domain)"/>
    <property type="match status" value="1"/>
</dbReference>
<comment type="caution">
    <text evidence="1">The sequence shown here is derived from an EMBL/GenBank/DDBJ whole genome shotgun (WGS) entry which is preliminary data.</text>
</comment>
<dbReference type="CDD" id="cd14728">
    <property type="entry name" value="Ere-like"/>
    <property type="match status" value="1"/>
</dbReference>
<dbReference type="Gene3D" id="3.30.1870.10">
    <property type="entry name" value="EreA-like, domain 2"/>
    <property type="match status" value="1"/>
</dbReference>
<dbReference type="InterPro" id="IPR052036">
    <property type="entry name" value="Hydrolase/PRTase-associated"/>
</dbReference>
<sequence length="405" mass="44212">MTSEKTGPGEIIAAEWIAAAARPVRADTADGPRTDLEPLRDPARGAVAVALATATRGAHELFVLHDRVTRFLVEELGFRTLALEEDWTTGLRLDAYARTGRDDPAAALRDAWLPWQTAEVLDALRWIRSFNERHPDDPVRIIGLNFGAIRAAGYDAVEEHVRRAAPGRLAELREYLGPLRPDGPIDEHVARYRALADKRPLIERAEWALALVRSLPVDPLAVRQARAIADFHHLHALPDLDIERIETRFAQNVLWWHEHTGAKVVYWGGTAHASAGTAVPNGGRARTNAGGHLRRRLGDRFLPIGLTFDHGTVHGGVPVPSPPAAFGDAVLGTVGPPHYLLDLREARTRTDEVGAWLAAPAPVRVIGPGYRPGDDPDHHLQGGAPGTLFDVVVHTQEVTPARPLP</sequence>
<dbReference type="SUPFAM" id="SSF159501">
    <property type="entry name" value="EreA/ChaN-like"/>
    <property type="match status" value="1"/>
</dbReference>
<keyword evidence="1" id="KW-0378">Hydrolase</keyword>
<dbReference type="InterPro" id="IPR007815">
    <property type="entry name" value="Emycin_Estase"/>
</dbReference>
<dbReference type="EC" id="3.1.1.-" evidence="1"/>
<evidence type="ECO:0000313" key="1">
    <source>
        <dbReference type="EMBL" id="MBE1532772.1"/>
    </source>
</evidence>